<gene>
    <name evidence="3" type="ORF">LDAN0321_LOCUS5394</name>
</gene>
<keyword evidence="1" id="KW-0472">Membrane</keyword>
<name>A0A7S2NZ03_9STRA</name>
<organism evidence="3">
    <name type="scientific">Leptocylindrus danicus</name>
    <dbReference type="NCBI Taxonomy" id="163516"/>
    <lineage>
        <taxon>Eukaryota</taxon>
        <taxon>Sar</taxon>
        <taxon>Stramenopiles</taxon>
        <taxon>Ochrophyta</taxon>
        <taxon>Bacillariophyta</taxon>
        <taxon>Coscinodiscophyceae</taxon>
        <taxon>Chaetocerotophycidae</taxon>
        <taxon>Leptocylindrales</taxon>
        <taxon>Leptocylindraceae</taxon>
        <taxon>Leptocylindrus</taxon>
    </lineage>
</organism>
<proteinExistence type="predicted"/>
<feature type="transmembrane region" description="Helical" evidence="1">
    <location>
        <begin position="316"/>
        <end position="338"/>
    </location>
</feature>
<keyword evidence="2" id="KW-0732">Signal</keyword>
<protein>
    <submittedName>
        <fullName evidence="3">Uncharacterized protein</fullName>
    </submittedName>
</protein>
<reference evidence="3" key="1">
    <citation type="submission" date="2021-01" db="EMBL/GenBank/DDBJ databases">
        <authorList>
            <person name="Corre E."/>
            <person name="Pelletier E."/>
            <person name="Niang G."/>
            <person name="Scheremetjew M."/>
            <person name="Finn R."/>
            <person name="Kale V."/>
            <person name="Holt S."/>
            <person name="Cochrane G."/>
            <person name="Meng A."/>
            <person name="Brown T."/>
            <person name="Cohen L."/>
        </authorList>
    </citation>
    <scope>NUCLEOTIDE SEQUENCE</scope>
    <source>
        <strain evidence="3">B650</strain>
    </source>
</reference>
<feature type="signal peptide" evidence="2">
    <location>
        <begin position="1"/>
        <end position="23"/>
    </location>
</feature>
<keyword evidence="1" id="KW-0812">Transmembrane</keyword>
<evidence type="ECO:0000256" key="2">
    <source>
        <dbReference type="SAM" id="SignalP"/>
    </source>
</evidence>
<accession>A0A7S2NZ03</accession>
<evidence type="ECO:0000256" key="1">
    <source>
        <dbReference type="SAM" id="Phobius"/>
    </source>
</evidence>
<evidence type="ECO:0000313" key="3">
    <source>
        <dbReference type="EMBL" id="CAD9566292.1"/>
    </source>
</evidence>
<dbReference type="AlphaFoldDB" id="A0A7S2NZ03"/>
<keyword evidence="1" id="KW-1133">Transmembrane helix</keyword>
<dbReference type="EMBL" id="HBGY01008564">
    <property type="protein sequence ID" value="CAD9566292.1"/>
    <property type="molecule type" value="Transcribed_RNA"/>
</dbReference>
<feature type="chain" id="PRO_5030823082" evidence="2">
    <location>
        <begin position="24"/>
        <end position="350"/>
    </location>
</feature>
<sequence length="350" mass="39812">MLYLVRALSIALLFVASTATTSSKNMKVPLVDMKADSKAGRKLISKAKQRNLEDQQFQDYDSLYEYSIKFLSCYRWFEWNDEADGDEDLRLSAKRIVQFRLCPTSSCKDGKNAGCDSNYGEFIIDMETYLEAYYDMLDDENDDYGVQQLKNYLQCDGFRGNRELSKNENADNRNLGYYDVLYDDDIYEREFYIGPYCTQDGIEIGLFTEDTCTMVAGGESSSNTNGGAIYYSLTGSKLPFVGESIVSRDCISCERDNEEGGLTEFCEDMYADSGKCEKEMDFSTPNTNACQFVSGLWTLRSDGFFGQDGTRPSTTATVFIVLFAFASAGLGFYCWYLYQKLNPTQKYFYD</sequence>